<evidence type="ECO:0000313" key="9">
    <source>
        <dbReference type="Proteomes" id="UP000294914"/>
    </source>
</evidence>
<sequence>MQRLRHILSILADGRFHSGTALASRLGLSRSAVWKQIRLLSEQYNIPVQAVQGRGYRLPAALELLEADRIIADLSPEARRRLGRLQIEWSLDSTNQWLLEAPDTPCGTVVVAEHQRQGRGRRGRAWVSPLGANLYFSLLGCFQGGPANLAGLSLAVAVSVVRALSAQGVQDLGLKWPNDILLQGKKLCGVLLELQGEAGGPCRVVCGVGLNVNMPPTAATDIDQPWTDLQHSLAQPISRQRLLTGLLDELLPAMARYEQEGLAPFLADWRRRDAVAGKPVQLLLPQRTVHGRAAGIDAQGNLLIERNGCQESYCSGEISLRTGTEPAYATAD</sequence>
<keyword evidence="1 6" id="KW-0436">Ligase</keyword>
<dbReference type="InterPro" id="IPR013196">
    <property type="entry name" value="HTH_11"/>
</dbReference>
<evidence type="ECO:0000313" key="8">
    <source>
        <dbReference type="EMBL" id="TDY00444.1"/>
    </source>
</evidence>
<evidence type="ECO:0000256" key="3">
    <source>
        <dbReference type="ARBA" id="ARBA00022840"/>
    </source>
</evidence>
<keyword evidence="3 6" id="KW-0067">ATP-binding</keyword>
<dbReference type="InterPro" id="IPR004143">
    <property type="entry name" value="BPL_LPL_catalytic"/>
</dbReference>
<dbReference type="GO" id="GO:0006355">
    <property type="term" value="P:regulation of DNA-templated transcription"/>
    <property type="evidence" value="ECO:0007669"/>
    <property type="project" value="UniProtKB-UniRule"/>
</dbReference>
<feature type="binding site" evidence="6">
    <location>
        <begin position="119"/>
        <end position="121"/>
    </location>
    <ligand>
        <name>biotin</name>
        <dbReference type="ChEBI" id="CHEBI:57586"/>
    </ligand>
</feature>
<keyword evidence="6" id="KW-0804">Transcription</keyword>
<dbReference type="NCBIfam" id="TIGR00121">
    <property type="entry name" value="birA_ligase"/>
    <property type="match status" value="1"/>
</dbReference>
<dbReference type="InterPro" id="IPR003142">
    <property type="entry name" value="BPL_C"/>
</dbReference>
<dbReference type="GO" id="GO:0005737">
    <property type="term" value="C:cytoplasm"/>
    <property type="evidence" value="ECO:0007669"/>
    <property type="project" value="TreeGrafter"/>
</dbReference>
<keyword evidence="6" id="KW-0805">Transcription regulation</keyword>
<dbReference type="Gene3D" id="2.30.30.100">
    <property type="match status" value="1"/>
</dbReference>
<dbReference type="InterPro" id="IPR045864">
    <property type="entry name" value="aa-tRNA-synth_II/BPL/LPL"/>
</dbReference>
<feature type="binding site" evidence="6">
    <location>
        <position position="115"/>
    </location>
    <ligand>
        <name>biotin</name>
        <dbReference type="ChEBI" id="CHEBI:57586"/>
    </ligand>
</feature>
<dbReference type="EC" id="6.3.4.15" evidence="6"/>
<dbReference type="GO" id="GO:0003677">
    <property type="term" value="F:DNA binding"/>
    <property type="evidence" value="ECO:0007669"/>
    <property type="project" value="UniProtKB-UniRule"/>
</dbReference>
<dbReference type="SUPFAM" id="SSF46785">
    <property type="entry name" value="Winged helix' DNA-binding domain"/>
    <property type="match status" value="1"/>
</dbReference>
<dbReference type="InterPro" id="IPR030855">
    <property type="entry name" value="Bifunct_BirA"/>
</dbReference>
<dbReference type="NCBIfam" id="NF008847">
    <property type="entry name" value="PRK11886.1-2"/>
    <property type="match status" value="1"/>
</dbReference>
<reference evidence="8 9" key="1">
    <citation type="submission" date="2019-03" db="EMBL/GenBank/DDBJ databases">
        <title>Genomic Encyclopedia of Type Strains, Phase IV (KMG-IV): sequencing the most valuable type-strain genomes for metagenomic binning, comparative biology and taxonomic classification.</title>
        <authorList>
            <person name="Goeker M."/>
        </authorList>
    </citation>
    <scope>NUCLEOTIDE SEQUENCE [LARGE SCALE GENOMIC DNA]</scope>
    <source>
        <strain evidence="8 9">DSM 16326</strain>
    </source>
</reference>
<dbReference type="SUPFAM" id="SSF55681">
    <property type="entry name" value="Class II aaRS and biotin synthetases"/>
    <property type="match status" value="1"/>
</dbReference>
<dbReference type="SUPFAM" id="SSF50037">
    <property type="entry name" value="C-terminal domain of transcriptional repressors"/>
    <property type="match status" value="1"/>
</dbReference>
<evidence type="ECO:0000256" key="1">
    <source>
        <dbReference type="ARBA" id="ARBA00022598"/>
    </source>
</evidence>
<evidence type="ECO:0000256" key="5">
    <source>
        <dbReference type="ARBA" id="ARBA00047846"/>
    </source>
</evidence>
<dbReference type="InterPro" id="IPR008988">
    <property type="entry name" value="Transcriptional_repressor_C"/>
</dbReference>
<dbReference type="InterPro" id="IPR036388">
    <property type="entry name" value="WH-like_DNA-bd_sf"/>
</dbReference>
<dbReference type="PANTHER" id="PTHR12835:SF5">
    <property type="entry name" value="BIOTIN--PROTEIN LIGASE"/>
    <property type="match status" value="1"/>
</dbReference>
<dbReference type="Gene3D" id="1.10.10.10">
    <property type="entry name" value="Winged helix-like DNA-binding domain superfamily/Winged helix DNA-binding domain"/>
    <property type="match status" value="1"/>
</dbReference>
<dbReference type="CDD" id="cd16442">
    <property type="entry name" value="BPL"/>
    <property type="match status" value="1"/>
</dbReference>
<feature type="binding site" evidence="6">
    <location>
        <position position="186"/>
    </location>
    <ligand>
        <name>biotin</name>
        <dbReference type="ChEBI" id="CHEBI:57586"/>
    </ligand>
</feature>
<name>A0A4R8IK48_9GAMM</name>
<dbReference type="RefSeq" id="WP_134083953.1">
    <property type="nucleotide sequence ID" value="NZ_SOQX01000005.1"/>
</dbReference>
<dbReference type="GO" id="GO:0005524">
    <property type="term" value="F:ATP binding"/>
    <property type="evidence" value="ECO:0007669"/>
    <property type="project" value="UniProtKB-UniRule"/>
</dbReference>
<dbReference type="InterPro" id="IPR036390">
    <property type="entry name" value="WH_DNA-bd_sf"/>
</dbReference>
<proteinExistence type="inferred from homology"/>
<evidence type="ECO:0000256" key="6">
    <source>
        <dbReference type="HAMAP-Rule" id="MF_00978"/>
    </source>
</evidence>
<comment type="caution">
    <text evidence="8">The sequence shown here is derived from an EMBL/GenBank/DDBJ whole genome shotgun (WGS) entry which is preliminary data.</text>
</comment>
<gene>
    <name evidence="6" type="primary">birA</name>
    <name evidence="8" type="ORF">EDC23_1940</name>
</gene>
<dbReference type="Pfam" id="PF08279">
    <property type="entry name" value="HTH_11"/>
    <property type="match status" value="1"/>
</dbReference>
<dbReference type="Gene3D" id="3.30.930.10">
    <property type="entry name" value="Bira Bifunctional Protein, Domain 2"/>
    <property type="match status" value="1"/>
</dbReference>
<dbReference type="InterPro" id="IPR004408">
    <property type="entry name" value="Biotin_CoA_COase_ligase"/>
</dbReference>
<feature type="DNA-binding region" description="H-T-H motif" evidence="6">
    <location>
        <begin position="19"/>
        <end position="38"/>
    </location>
</feature>
<accession>A0A4R8IK48</accession>
<organism evidence="8 9">
    <name type="scientific">Thiohalophilus thiocyanatoxydans</name>
    <dbReference type="NCBI Taxonomy" id="381308"/>
    <lineage>
        <taxon>Bacteria</taxon>
        <taxon>Pseudomonadati</taxon>
        <taxon>Pseudomonadota</taxon>
        <taxon>Gammaproteobacteria</taxon>
        <taxon>Thiohalomonadales</taxon>
        <taxon>Thiohalophilaceae</taxon>
        <taxon>Thiohalophilus</taxon>
    </lineage>
</organism>
<keyword evidence="2 6" id="KW-0547">Nucleotide-binding</keyword>
<comment type="catalytic activity">
    <reaction evidence="5 6">
        <text>biotin + L-lysyl-[protein] + ATP = N(6)-biotinyl-L-lysyl-[protein] + AMP + diphosphate + H(+)</text>
        <dbReference type="Rhea" id="RHEA:11756"/>
        <dbReference type="Rhea" id="RHEA-COMP:9752"/>
        <dbReference type="Rhea" id="RHEA-COMP:10505"/>
        <dbReference type="ChEBI" id="CHEBI:15378"/>
        <dbReference type="ChEBI" id="CHEBI:29969"/>
        <dbReference type="ChEBI" id="CHEBI:30616"/>
        <dbReference type="ChEBI" id="CHEBI:33019"/>
        <dbReference type="ChEBI" id="CHEBI:57586"/>
        <dbReference type="ChEBI" id="CHEBI:83144"/>
        <dbReference type="ChEBI" id="CHEBI:456215"/>
        <dbReference type="EC" id="6.3.4.15"/>
    </reaction>
</comment>
<keyword evidence="6" id="KW-0238">DNA-binding</keyword>
<evidence type="ECO:0000259" key="7">
    <source>
        <dbReference type="PROSITE" id="PS51733"/>
    </source>
</evidence>
<dbReference type="AlphaFoldDB" id="A0A4R8IK48"/>
<keyword evidence="4 6" id="KW-0092">Biotin</keyword>
<feature type="binding site" evidence="6">
    <location>
        <begin position="93"/>
        <end position="95"/>
    </location>
    <ligand>
        <name>biotin</name>
        <dbReference type="ChEBI" id="CHEBI:57586"/>
    </ligand>
</feature>
<dbReference type="HAMAP" id="MF_00978">
    <property type="entry name" value="Bifunct_BirA"/>
    <property type="match status" value="1"/>
</dbReference>
<dbReference type="Pfam" id="PF02237">
    <property type="entry name" value="BPL_C"/>
    <property type="match status" value="1"/>
</dbReference>
<dbReference type="GO" id="GO:0004077">
    <property type="term" value="F:biotin--[biotin carboxyl-carrier protein] ligase activity"/>
    <property type="evidence" value="ECO:0007669"/>
    <property type="project" value="UniProtKB-UniRule"/>
</dbReference>
<comment type="similarity">
    <text evidence="6">Belongs to the biotin--protein ligase family.</text>
</comment>
<dbReference type="PROSITE" id="PS51733">
    <property type="entry name" value="BPL_LPL_CATALYTIC"/>
    <property type="match status" value="1"/>
</dbReference>
<protein>
    <recommendedName>
        <fullName evidence="6">Bifunctional ligase/repressor BirA</fullName>
    </recommendedName>
    <alternativeName>
        <fullName evidence="6">Biotin operon repressor</fullName>
    </alternativeName>
    <alternativeName>
        <fullName evidence="6">Biotin--[acetyl-CoA-carboxylase] ligase</fullName>
        <ecNumber evidence="6">6.3.4.15</ecNumber>
    </alternativeName>
    <alternativeName>
        <fullName evidence="6">Biotin--protein ligase</fullName>
    </alternativeName>
    <alternativeName>
        <fullName evidence="6">Biotin-[acetyl-CoA carboxylase] synthetase</fullName>
    </alternativeName>
</protein>
<comment type="function">
    <text evidence="6">Acts both as a biotin--[acetyl-CoA-carboxylase] ligase and a biotin-operon repressor. In the presence of ATP, BirA activates biotin to form the BirA-biotinyl-5'-adenylate (BirA-bio-5'-AMP or holoBirA) complex. HoloBirA can either transfer the biotinyl moiety to the biotin carboxyl carrier protein (BCCP) subunit of acetyl-CoA carboxylase, or bind to the biotin operator site and inhibit transcription of the operon.</text>
</comment>
<evidence type="ECO:0000256" key="4">
    <source>
        <dbReference type="ARBA" id="ARBA00023267"/>
    </source>
</evidence>
<dbReference type="PANTHER" id="PTHR12835">
    <property type="entry name" value="BIOTIN PROTEIN LIGASE"/>
    <property type="match status" value="1"/>
</dbReference>
<keyword evidence="9" id="KW-1185">Reference proteome</keyword>
<keyword evidence="6" id="KW-0678">Repressor</keyword>
<dbReference type="OrthoDB" id="9807064at2"/>
<evidence type="ECO:0000256" key="2">
    <source>
        <dbReference type="ARBA" id="ARBA00022741"/>
    </source>
</evidence>
<feature type="domain" description="BPL/LPL catalytic" evidence="7">
    <location>
        <begin position="64"/>
        <end position="258"/>
    </location>
</feature>
<dbReference type="Proteomes" id="UP000294914">
    <property type="component" value="Unassembled WGS sequence"/>
</dbReference>
<dbReference type="Pfam" id="PF03099">
    <property type="entry name" value="BPL_LplA_LipB"/>
    <property type="match status" value="1"/>
</dbReference>
<dbReference type="EMBL" id="SOQX01000005">
    <property type="protein sequence ID" value="TDY00444.1"/>
    <property type="molecule type" value="Genomic_DNA"/>
</dbReference>